<evidence type="ECO:0000259" key="2">
    <source>
        <dbReference type="Pfam" id="PF01498"/>
    </source>
</evidence>
<dbReference type="GO" id="GO:0015074">
    <property type="term" value="P:DNA integration"/>
    <property type="evidence" value="ECO:0007669"/>
    <property type="project" value="InterPro"/>
</dbReference>
<dbReference type="InterPro" id="IPR036397">
    <property type="entry name" value="RNaseH_sf"/>
</dbReference>
<comment type="subcellular location">
    <subcellularLocation>
        <location evidence="1">Nucleus</location>
    </subcellularLocation>
</comment>
<feature type="domain" description="Tc1-like transposase DDE" evidence="3">
    <location>
        <begin position="150"/>
        <end position="300"/>
    </location>
</feature>
<dbReference type="AlphaFoldDB" id="A0A0D6M518"/>
<sequence length="340" mass="39603">MAKRKRVTSEQRSQVIALRGLKISYAEIARKLNLSRSAVKRAESHVLTYGTTENAPRKPRSRKTSERTDRMIHRLSEGNRFMTAVEIQRELSLCTDLCLSVRTIRRRLTEFGHNGRLARKKPFVSRKNRQARMRFAREHLHWTSEDWSKVLFSDESKFNRLGSDGPRYVRRRPSEEFDPKCIRGTVKGGGGSVMVWGAMRRDGIDPVHRIEGIMDKNVYVDILKSVMQPYARNFMGQDYIFQHDNDPKHTSALVRTWLSSENVEVLEWPAQSPDLNPIENLWIDVNEAIKRGKPKNIKELYETIENAWYDIPIERCQKLVDSMPRRCAAVIKSEGYPIKY</sequence>
<keyword evidence="5" id="KW-1185">Reference proteome</keyword>
<dbReference type="InterPro" id="IPR002492">
    <property type="entry name" value="Transposase_Tc1-like"/>
</dbReference>
<dbReference type="GO" id="GO:0003677">
    <property type="term" value="F:DNA binding"/>
    <property type="evidence" value="ECO:0007669"/>
    <property type="project" value="InterPro"/>
</dbReference>
<evidence type="ECO:0000256" key="1">
    <source>
        <dbReference type="ARBA" id="ARBA00004123"/>
    </source>
</evidence>
<dbReference type="Gene3D" id="1.10.10.60">
    <property type="entry name" value="Homeodomain-like"/>
    <property type="match status" value="1"/>
</dbReference>
<dbReference type="Pfam" id="PF01498">
    <property type="entry name" value="HTH_Tnp_Tc3_2"/>
    <property type="match status" value="1"/>
</dbReference>
<evidence type="ECO:0000259" key="3">
    <source>
        <dbReference type="Pfam" id="PF13358"/>
    </source>
</evidence>
<dbReference type="Proteomes" id="UP000054495">
    <property type="component" value="Unassembled WGS sequence"/>
</dbReference>
<dbReference type="InterPro" id="IPR038717">
    <property type="entry name" value="Tc1-like_DDE_dom"/>
</dbReference>
<reference evidence="4 5" key="1">
    <citation type="submission" date="2013-05" db="EMBL/GenBank/DDBJ databases">
        <title>Draft genome of the parasitic nematode Anyclostoma ceylanicum.</title>
        <authorList>
            <person name="Mitreva M."/>
        </authorList>
    </citation>
    <scope>NUCLEOTIDE SEQUENCE [LARGE SCALE GENOMIC DNA]</scope>
</reference>
<dbReference type="EMBL" id="KE124836">
    <property type="protein sequence ID" value="EPB77486.1"/>
    <property type="molecule type" value="Genomic_DNA"/>
</dbReference>
<dbReference type="PANTHER" id="PTHR23022">
    <property type="entry name" value="TRANSPOSABLE ELEMENT-RELATED"/>
    <property type="match status" value="1"/>
</dbReference>
<accession>A0A0D6M518</accession>
<dbReference type="GO" id="GO:0005634">
    <property type="term" value="C:nucleus"/>
    <property type="evidence" value="ECO:0007669"/>
    <property type="project" value="UniProtKB-SubCell"/>
</dbReference>
<evidence type="ECO:0000313" key="5">
    <source>
        <dbReference type="Proteomes" id="UP000054495"/>
    </source>
</evidence>
<dbReference type="Gene3D" id="3.30.420.10">
    <property type="entry name" value="Ribonuclease H-like superfamily/Ribonuclease H"/>
    <property type="match status" value="1"/>
</dbReference>
<proteinExistence type="predicted"/>
<protein>
    <submittedName>
        <fullName evidence="4">Transposase</fullName>
    </submittedName>
</protein>
<dbReference type="InterPro" id="IPR047655">
    <property type="entry name" value="Transpos_IS630-like"/>
</dbReference>
<dbReference type="NCBIfam" id="NF033545">
    <property type="entry name" value="transpos_IS630"/>
    <property type="match status" value="1"/>
</dbReference>
<dbReference type="InterPro" id="IPR052338">
    <property type="entry name" value="Transposase_5"/>
</dbReference>
<evidence type="ECO:0000313" key="4">
    <source>
        <dbReference type="EMBL" id="EPB77486.1"/>
    </source>
</evidence>
<dbReference type="PANTHER" id="PTHR23022:SF134">
    <property type="entry name" value="TRANSPOSABLE ELEMENT TC1 TRANSPOSASE"/>
    <property type="match status" value="1"/>
</dbReference>
<organism evidence="4 5">
    <name type="scientific">Ancylostoma ceylanicum</name>
    <dbReference type="NCBI Taxonomy" id="53326"/>
    <lineage>
        <taxon>Eukaryota</taxon>
        <taxon>Metazoa</taxon>
        <taxon>Ecdysozoa</taxon>
        <taxon>Nematoda</taxon>
        <taxon>Chromadorea</taxon>
        <taxon>Rhabditida</taxon>
        <taxon>Rhabditina</taxon>
        <taxon>Rhabditomorpha</taxon>
        <taxon>Strongyloidea</taxon>
        <taxon>Ancylostomatidae</taxon>
        <taxon>Ancylostomatinae</taxon>
        <taxon>Ancylostoma</taxon>
    </lineage>
</organism>
<name>A0A0D6M518_9BILA</name>
<dbReference type="InterPro" id="IPR009057">
    <property type="entry name" value="Homeodomain-like_sf"/>
</dbReference>
<gene>
    <name evidence="4" type="ORF">ANCCEY_03469</name>
</gene>
<dbReference type="SUPFAM" id="SSF46689">
    <property type="entry name" value="Homeodomain-like"/>
    <property type="match status" value="1"/>
</dbReference>
<feature type="domain" description="Transposase Tc1-like" evidence="2">
    <location>
        <begin position="69"/>
        <end position="141"/>
    </location>
</feature>
<dbReference type="GO" id="GO:0006313">
    <property type="term" value="P:DNA transposition"/>
    <property type="evidence" value="ECO:0007669"/>
    <property type="project" value="InterPro"/>
</dbReference>
<dbReference type="Pfam" id="PF13358">
    <property type="entry name" value="DDE_3"/>
    <property type="match status" value="1"/>
</dbReference>